<dbReference type="AlphaFoldDB" id="A0A6G1XB11"/>
<accession>A0A6G1XB11</accession>
<proteinExistence type="predicted"/>
<dbReference type="RefSeq" id="WP_194841400.1">
    <property type="nucleotide sequence ID" value="NZ_WJNH01000016.1"/>
</dbReference>
<evidence type="ECO:0000256" key="1">
    <source>
        <dbReference type="SAM" id="MobiDB-lite"/>
    </source>
</evidence>
<feature type="region of interest" description="Disordered" evidence="1">
    <location>
        <begin position="1"/>
        <end position="33"/>
    </location>
</feature>
<organism evidence="2 3">
    <name type="scientific">Salinibacillus xinjiangensis</name>
    <dbReference type="NCBI Taxonomy" id="1229268"/>
    <lineage>
        <taxon>Bacteria</taxon>
        <taxon>Bacillati</taxon>
        <taxon>Bacillota</taxon>
        <taxon>Bacilli</taxon>
        <taxon>Bacillales</taxon>
        <taxon>Bacillaceae</taxon>
        <taxon>Salinibacillus</taxon>
    </lineage>
</organism>
<gene>
    <name evidence="2" type="ORF">GH754_17845</name>
</gene>
<sequence length="46" mass="5199">MNPKNKAKENEKTKDNLPIKQAITPEKDHPDNAKMVAEGSQFGIEY</sequence>
<dbReference type="Proteomes" id="UP000480185">
    <property type="component" value="Unassembled WGS sequence"/>
</dbReference>
<reference evidence="2 3" key="1">
    <citation type="submission" date="2019-11" db="EMBL/GenBank/DDBJ databases">
        <authorList>
            <person name="Li J."/>
        </authorList>
    </citation>
    <scope>NUCLEOTIDE SEQUENCE [LARGE SCALE GENOMIC DNA]</scope>
    <source>
        <strain evidence="2 3">J4</strain>
    </source>
</reference>
<protein>
    <submittedName>
        <fullName evidence="2">Uncharacterized protein</fullName>
    </submittedName>
</protein>
<keyword evidence="3" id="KW-1185">Reference proteome</keyword>
<evidence type="ECO:0000313" key="3">
    <source>
        <dbReference type="Proteomes" id="UP000480185"/>
    </source>
</evidence>
<feature type="compositionally biased region" description="Basic and acidic residues" evidence="1">
    <location>
        <begin position="1"/>
        <end position="17"/>
    </location>
</feature>
<comment type="caution">
    <text evidence="2">The sequence shown here is derived from an EMBL/GenBank/DDBJ whole genome shotgun (WGS) entry which is preliminary data.</text>
</comment>
<evidence type="ECO:0000313" key="2">
    <source>
        <dbReference type="EMBL" id="MRG88122.1"/>
    </source>
</evidence>
<name>A0A6G1XB11_9BACI</name>
<dbReference type="EMBL" id="WJNH01000016">
    <property type="protein sequence ID" value="MRG88122.1"/>
    <property type="molecule type" value="Genomic_DNA"/>
</dbReference>